<dbReference type="Pfam" id="PF01841">
    <property type="entry name" value="Transglut_core"/>
    <property type="match status" value="1"/>
</dbReference>
<comment type="caution">
    <text evidence="2">The sequence shown here is derived from an EMBL/GenBank/DDBJ whole genome shotgun (WGS) entry which is preliminary data.</text>
</comment>
<dbReference type="Pfam" id="PF08379">
    <property type="entry name" value="Bact_transglu_N"/>
    <property type="match status" value="1"/>
</dbReference>
<keyword evidence="2" id="KW-0645">Protease</keyword>
<dbReference type="GO" id="GO:0008233">
    <property type="term" value="F:peptidase activity"/>
    <property type="evidence" value="ECO:0007669"/>
    <property type="project" value="UniProtKB-KW"/>
</dbReference>
<organism evidence="2 3">
    <name type="scientific">Aporhodopirellula rubra</name>
    <dbReference type="NCBI Taxonomy" id="980271"/>
    <lineage>
        <taxon>Bacteria</taxon>
        <taxon>Pseudomonadati</taxon>
        <taxon>Planctomycetota</taxon>
        <taxon>Planctomycetia</taxon>
        <taxon>Pirellulales</taxon>
        <taxon>Pirellulaceae</taxon>
        <taxon>Aporhodopirellula</taxon>
    </lineage>
</organism>
<dbReference type="GO" id="GO:0006508">
    <property type="term" value="P:proteolysis"/>
    <property type="evidence" value="ECO:0007669"/>
    <property type="project" value="UniProtKB-KW"/>
</dbReference>
<dbReference type="Pfam" id="PF09899">
    <property type="entry name" value="DUF2126"/>
    <property type="match status" value="1"/>
</dbReference>
<accession>A0A7W5DU08</accession>
<keyword evidence="3" id="KW-1185">Reference proteome</keyword>
<reference evidence="2 3" key="1">
    <citation type="submission" date="2020-08" db="EMBL/GenBank/DDBJ databases">
        <title>Genomic Encyclopedia of Type Strains, Phase III (KMG-III): the genomes of soil and plant-associated and newly described type strains.</title>
        <authorList>
            <person name="Whitman W."/>
        </authorList>
    </citation>
    <scope>NUCLEOTIDE SEQUENCE [LARGE SCALE GENOMIC DNA]</scope>
    <source>
        <strain evidence="2 3">CECT 8075</strain>
    </source>
</reference>
<dbReference type="InterPro" id="IPR018667">
    <property type="entry name" value="DUF2126"/>
</dbReference>
<dbReference type="InterPro" id="IPR013589">
    <property type="entry name" value="Bac_transglu_N"/>
</dbReference>
<protein>
    <submittedName>
        <fullName evidence="2">Uncharacterized protein (DUF2126 family)/transglutaminase-like putative cysteine protease</fullName>
    </submittedName>
</protein>
<dbReference type="Proteomes" id="UP000536179">
    <property type="component" value="Unassembled WGS sequence"/>
</dbReference>
<name>A0A7W5DU08_9BACT</name>
<proteinExistence type="predicted"/>
<gene>
    <name evidence="2" type="ORF">FHS27_000304</name>
</gene>
<dbReference type="PANTHER" id="PTHR33490">
    <property type="entry name" value="BLR5614 PROTEIN-RELATED"/>
    <property type="match status" value="1"/>
</dbReference>
<dbReference type="RefSeq" id="WP_184300708.1">
    <property type="nucleotide sequence ID" value="NZ_JACHXU010000001.1"/>
</dbReference>
<dbReference type="InterPro" id="IPR002931">
    <property type="entry name" value="Transglutaminase-like"/>
</dbReference>
<dbReference type="SUPFAM" id="SSF54001">
    <property type="entry name" value="Cysteine proteinases"/>
    <property type="match status" value="1"/>
</dbReference>
<evidence type="ECO:0000313" key="2">
    <source>
        <dbReference type="EMBL" id="MBB3204540.1"/>
    </source>
</evidence>
<dbReference type="InterPro" id="IPR038765">
    <property type="entry name" value="Papain-like_cys_pep_sf"/>
</dbReference>
<dbReference type="SMART" id="SM00460">
    <property type="entry name" value="TGc"/>
    <property type="match status" value="1"/>
</dbReference>
<evidence type="ECO:0000313" key="3">
    <source>
        <dbReference type="Proteomes" id="UP000536179"/>
    </source>
</evidence>
<evidence type="ECO:0000259" key="1">
    <source>
        <dbReference type="SMART" id="SM00460"/>
    </source>
</evidence>
<sequence length="1139" mass="127626">MTIRVALHHKTSYEYDRPIMVGPQLVRLRPAYHGRTPIQSYQLTVSPSEHFVNWQQDPFANPIARLIFEKPVNHLCVTVDLVADMTVINPFEFFVDEEAGEFPFEYDDDTKRQLASYLEPGELTPALDAWIKSLPQSNERTIDFIVDINRAAQQKIDYKIRLEPGVQSPEETLTLCSGSCRDSAWMLVDTFRHMGLAARFVSGYLIQLASDQESLDGPSGPTEDFCDLHAWTEVYLPGAGWVGLDPTSGLLAGEGHIPLACTPSYSGAAPITGGHEPCEVTFEHVMKVTRVHEDPRVTKPYTETTWNEVLVAGDEIDKKLNEGDVRLTMGGEPTFVSIDDMDHPQWNTDAVGEDKRVLSNVLLKRFREKLADTDQIAKGSLLHYGQGKWYPGEQLPRWALTCLWRRDGQPIWNDEKWLADEGRDYKHTHEDARRFIRTLSRELNISAKMTFPVHEDIFHYLWKEDRLPVDIDPADPRLKDPNERAMLMRTFGHGLGTPVGYVLPLRRAWWQAKPGWMGGRWPVRSEKIYLIPGESPIGLRLPLDTLPSDSFSTAPFYTTPLDPTIQHSPLPAPYRGPGASGGTPRGMESYVAARQGGTTGGDGGRLGGPSESAALAVNEQTLDDVDEDDLPTHNDIVHTALCVEARFGRLHVFMPPAQRLEDYLDLISAVEETCALTDLPVVVEGYLPPPDDRIDYFKVTPDPGVIEVNTQPSATWRSLVTLTETLYEEARLSRLGTEKFDLDGHHTGTGGGNHVVMGSAKPTDSPFLRRPHLLGSLIRFWHNHPAMSYLFSGKFIGPTSQAPRMDEARSDSVYEMEIALAQLPPEGADVPPWIVDRLFRDLLVDTTGNTHRAEICIDKMYSPDSSTGRLGLVELRGFEMPPHAQMSLSQQLLIRAVVAAFWDKPYKEPLIQWGPMLYDRYLLPYFVWQDLKDLTGELQRLESPVKSDWYAPHHEFRFPLMGELVVDGVRMELRSAIEPWYVMGEEPGSGGTARFVDSSLERMQILVEGMDPGRYAVTCFGHRVPLHKTGVTGQGVAGVKYRAWQPPRCLHPTIGIHTPLQFDLVDLKARRSVGGCTYHAVHPGGVCSDNFPINAKEAESRRAARFDAFTMTGGEIAVPNLPPVVGSEPYPVTMDLRRL</sequence>
<dbReference type="PANTHER" id="PTHR33490:SF1">
    <property type="entry name" value="SLL1233 PROTEIN"/>
    <property type="match status" value="1"/>
</dbReference>
<dbReference type="EMBL" id="JACHXU010000001">
    <property type="protein sequence ID" value="MBB3204540.1"/>
    <property type="molecule type" value="Genomic_DNA"/>
</dbReference>
<feature type="domain" description="Transglutaminase-like" evidence="1">
    <location>
        <begin position="172"/>
        <end position="248"/>
    </location>
</feature>
<dbReference type="Gene3D" id="3.10.620.30">
    <property type="match status" value="1"/>
</dbReference>
<keyword evidence="2" id="KW-0378">Hydrolase</keyword>
<dbReference type="AlphaFoldDB" id="A0A7W5DU08"/>